<evidence type="ECO:0000313" key="1">
    <source>
        <dbReference type="EMBL" id="BCO10281.1"/>
    </source>
</evidence>
<name>A0A915UAT7_9BACT</name>
<dbReference type="KEGG" id="ddu:GF1_26570"/>
<dbReference type="AlphaFoldDB" id="A0A915UAT7"/>
<dbReference type="PANTHER" id="PTHR24104:SF25">
    <property type="entry name" value="PROTEIN LIN-41"/>
    <property type="match status" value="1"/>
</dbReference>
<dbReference type="CDD" id="cd05819">
    <property type="entry name" value="NHL"/>
    <property type="match status" value="1"/>
</dbReference>
<dbReference type="SUPFAM" id="SSF63825">
    <property type="entry name" value="YWTD domain"/>
    <property type="match status" value="1"/>
</dbReference>
<organism evidence="1 2">
    <name type="scientific">Desulfolithobacter dissulfuricans</name>
    <dbReference type="NCBI Taxonomy" id="2795293"/>
    <lineage>
        <taxon>Bacteria</taxon>
        <taxon>Pseudomonadati</taxon>
        <taxon>Thermodesulfobacteriota</taxon>
        <taxon>Desulfobulbia</taxon>
        <taxon>Desulfobulbales</taxon>
        <taxon>Desulfobulbaceae</taxon>
        <taxon>Desulfolithobacter</taxon>
    </lineage>
</organism>
<proteinExistence type="predicted"/>
<dbReference type="InterPro" id="IPR050952">
    <property type="entry name" value="TRIM-NHL_E3_ligases"/>
</dbReference>
<dbReference type="EMBL" id="AP024233">
    <property type="protein sequence ID" value="BCO10281.1"/>
    <property type="molecule type" value="Genomic_DNA"/>
</dbReference>
<dbReference type="RefSeq" id="WP_267927016.1">
    <property type="nucleotide sequence ID" value="NZ_AP024233.1"/>
</dbReference>
<sequence>MIMPTAMYVDAEKGHYYVVDSGRNRLLSFDRRGELLHIFNAGKALDIPYDIIRTGRGGIWVVEKGKNSLSYIDLKARKVVPHTLRYQGRLIYPDRIEPLEDNILVLDKATGNIIEYSADLIPRRLFSCDNCPWGFVDFKIHDGKLWALDQRNKSIQRFNLDGQVEQVLELGNDVNFPVSLAVGPSGYIYVLDRHRRDIAVYDRDGSFKYRFLRGGIAQGQLYYPIELRFDPWGGLCVVDEGNARVEVFRR</sequence>
<dbReference type="SUPFAM" id="SSF63829">
    <property type="entry name" value="Calcium-dependent phosphotriesterase"/>
    <property type="match status" value="1"/>
</dbReference>
<evidence type="ECO:0008006" key="3">
    <source>
        <dbReference type="Google" id="ProtNLM"/>
    </source>
</evidence>
<dbReference type="GO" id="GO:0008270">
    <property type="term" value="F:zinc ion binding"/>
    <property type="evidence" value="ECO:0007669"/>
    <property type="project" value="UniProtKB-KW"/>
</dbReference>
<gene>
    <name evidence="1" type="ORF">GF1_26570</name>
</gene>
<keyword evidence="2" id="KW-1185">Reference proteome</keyword>
<protein>
    <recommendedName>
        <fullName evidence="3">NHL repeat containing protein</fullName>
    </recommendedName>
</protein>
<evidence type="ECO:0000313" key="2">
    <source>
        <dbReference type="Proteomes" id="UP001063350"/>
    </source>
</evidence>
<reference evidence="1" key="1">
    <citation type="submission" date="2020-12" db="EMBL/GenBank/DDBJ databases">
        <title>Desulfobium dissulfuricans gen. nov., sp. nov., a novel mesophilic, sulfate-reducing bacterium isolated from a deep-sea hydrothermal vent.</title>
        <authorList>
            <person name="Hashimoto Y."/>
            <person name="Tame A."/>
            <person name="Sawayama S."/>
            <person name="Miyazaki J."/>
            <person name="Takai K."/>
            <person name="Nakagawa S."/>
        </authorList>
    </citation>
    <scope>NUCLEOTIDE SEQUENCE</scope>
    <source>
        <strain evidence="1">GF1</strain>
    </source>
</reference>
<dbReference type="Proteomes" id="UP001063350">
    <property type="component" value="Chromosome"/>
</dbReference>
<dbReference type="PANTHER" id="PTHR24104">
    <property type="entry name" value="E3 UBIQUITIN-PROTEIN LIGASE NHLRC1-RELATED"/>
    <property type="match status" value="1"/>
</dbReference>
<dbReference type="InterPro" id="IPR011042">
    <property type="entry name" value="6-blade_b-propeller_TolB-like"/>
</dbReference>
<dbReference type="Gene3D" id="2.120.10.30">
    <property type="entry name" value="TolB, C-terminal domain"/>
    <property type="match status" value="2"/>
</dbReference>
<accession>A0A915UAT7</accession>